<evidence type="ECO:0000313" key="2">
    <source>
        <dbReference type="Proteomes" id="UP000192380"/>
    </source>
</evidence>
<gene>
    <name evidence="1" type="ORF">DSJ_13365</name>
</gene>
<reference evidence="1 2" key="1">
    <citation type="submission" date="2016-10" db="EMBL/GenBank/DDBJ databases">
        <title>Complete Genome Assembly of Pantoea stewartii subsp. stewartii DC283, a Corn Pathogen.</title>
        <authorList>
            <person name="Duong D.A."/>
            <person name="Stevens A.M."/>
            <person name="Jensen R.V."/>
        </authorList>
    </citation>
    <scope>NUCLEOTIDE SEQUENCE [LARGE SCALE GENOMIC DNA]</scope>
    <source>
        <strain evidence="1 2">DC283</strain>
    </source>
</reference>
<dbReference type="Proteomes" id="UP000192380">
    <property type="component" value="Chromosome"/>
</dbReference>
<dbReference type="EMBL" id="CP017581">
    <property type="protein sequence ID" value="ARF50229.1"/>
    <property type="molecule type" value="Genomic_DNA"/>
</dbReference>
<evidence type="ECO:0000313" key="1">
    <source>
        <dbReference type="EMBL" id="ARF50229.1"/>
    </source>
</evidence>
<accession>A0ABN4Z4W4</accession>
<organism evidence="1 2">
    <name type="scientific">Pantoea stewartii subsp. stewartii DC283</name>
    <dbReference type="NCBI Taxonomy" id="660596"/>
    <lineage>
        <taxon>Bacteria</taxon>
        <taxon>Pseudomonadati</taxon>
        <taxon>Pseudomonadota</taxon>
        <taxon>Gammaproteobacteria</taxon>
        <taxon>Enterobacterales</taxon>
        <taxon>Erwiniaceae</taxon>
        <taxon>Pantoea</taxon>
    </lineage>
</organism>
<keyword evidence="2" id="KW-1185">Reference proteome</keyword>
<protein>
    <submittedName>
        <fullName evidence="1">Uncharacterized protein</fullName>
    </submittedName>
</protein>
<sequence length="106" mass="11703">MPVQSTKKQDEQAEACSETCGNFHGVFPDNVATAVCSPVLLNTFAGKISANENLCFLHLSVTAGREIYIDDKMEFGWDRGDRKQSQYGKVAHSAAGRAKTYFTEYC</sequence>
<proteinExistence type="predicted"/>
<name>A0ABN4Z4W4_PANSE</name>